<keyword evidence="2" id="KW-0328">Glycosyltransferase</keyword>
<dbReference type="AlphaFoldDB" id="A0A5N5RKK2"/>
<sequence>MSEQSVFRKTGAKSSSANTGSQSGAVNGTATVQSASEFTMLDPRNQLASLLRQELAGKPFCELSAVTLDHRGAGVVGHLLLDALEEQGYSVDDFDAVGALTAAAVPLVCAMIQAAASRGEDLDGFIMDFVYPSIKGPSIAGKRVILLDSWLSEKSYVQTSSLVTLRNGNELSLDFSVVEHEGATVLAVASLIGGVDMTSPHITVVNPVNGEKHDLPFIEVFKESELR</sequence>
<dbReference type="GO" id="GO:0016757">
    <property type="term" value="F:glycosyltransferase activity"/>
    <property type="evidence" value="ECO:0007669"/>
    <property type="project" value="UniProtKB-KW"/>
</dbReference>
<name>A0A5N5RKK2_9BIFI</name>
<dbReference type="RefSeq" id="WP_151916392.1">
    <property type="nucleotide sequence ID" value="NZ_RQSP01000007.1"/>
</dbReference>
<protein>
    <submittedName>
        <fullName evidence="2">Orotate phosphoribosyltransferase</fullName>
    </submittedName>
</protein>
<accession>A0A5N5RKK2</accession>
<feature type="region of interest" description="Disordered" evidence="1">
    <location>
        <begin position="1"/>
        <end position="26"/>
    </location>
</feature>
<keyword evidence="3" id="KW-1185">Reference proteome</keyword>
<proteinExistence type="predicted"/>
<keyword evidence="2" id="KW-0808">Transferase</keyword>
<reference evidence="2 3" key="1">
    <citation type="journal article" date="2019" name="Int. J. Syst. Evol. Microbiol.">
        <title>Bifidobacterium jacchi sp. nov., isolated from the faeces of a baby common marmoset (Callithrix jacchus).</title>
        <authorList>
            <person name="Modesto M."/>
            <person name="Watanabe K."/>
            <person name="Arita M."/>
            <person name="Satti M."/>
            <person name="Oki K."/>
            <person name="Sciavilla P."/>
            <person name="Patavino C."/>
            <person name="Camma C."/>
            <person name="Michelini S."/>
            <person name="Sgorbati B."/>
            <person name="Mattarelli P."/>
        </authorList>
    </citation>
    <scope>NUCLEOTIDE SEQUENCE [LARGE SCALE GENOMIC DNA]</scope>
    <source>
        <strain evidence="2 3">MRM 9.3</strain>
    </source>
</reference>
<organism evidence="2 3">
    <name type="scientific">Bifidobacterium jacchi</name>
    <dbReference type="NCBI Taxonomy" id="2490545"/>
    <lineage>
        <taxon>Bacteria</taxon>
        <taxon>Bacillati</taxon>
        <taxon>Actinomycetota</taxon>
        <taxon>Actinomycetes</taxon>
        <taxon>Bifidobacteriales</taxon>
        <taxon>Bifidobacteriaceae</taxon>
        <taxon>Bifidobacterium</taxon>
    </lineage>
</organism>
<comment type="caution">
    <text evidence="2">The sequence shown here is derived from an EMBL/GenBank/DDBJ whole genome shotgun (WGS) entry which is preliminary data.</text>
</comment>
<evidence type="ECO:0000313" key="2">
    <source>
        <dbReference type="EMBL" id="KAB5607836.1"/>
    </source>
</evidence>
<gene>
    <name evidence="2" type="ORF">EHS19_03420</name>
</gene>
<evidence type="ECO:0000313" key="3">
    <source>
        <dbReference type="Proteomes" id="UP000326336"/>
    </source>
</evidence>
<dbReference type="OrthoDB" id="1493031at2"/>
<dbReference type="Proteomes" id="UP000326336">
    <property type="component" value="Unassembled WGS sequence"/>
</dbReference>
<dbReference type="EMBL" id="RQSP01000007">
    <property type="protein sequence ID" value="KAB5607836.1"/>
    <property type="molecule type" value="Genomic_DNA"/>
</dbReference>
<evidence type="ECO:0000256" key="1">
    <source>
        <dbReference type="SAM" id="MobiDB-lite"/>
    </source>
</evidence>